<keyword evidence="6 13" id="KW-0067">ATP-binding</keyword>
<keyword evidence="7 10" id="KW-1133">Transmembrane helix</keyword>
<evidence type="ECO:0000256" key="9">
    <source>
        <dbReference type="SAM" id="Coils"/>
    </source>
</evidence>
<evidence type="ECO:0000256" key="4">
    <source>
        <dbReference type="ARBA" id="ARBA00022692"/>
    </source>
</evidence>
<reference evidence="13 14" key="1">
    <citation type="submission" date="2019-03" db="EMBL/GenBank/DDBJ databases">
        <title>Genomic Encyclopedia of Archaeal and Bacterial Type Strains, Phase II (KMG-II): from individual species to whole genera.</title>
        <authorList>
            <person name="Goeker M."/>
        </authorList>
    </citation>
    <scope>NUCLEOTIDE SEQUENCE [LARGE SCALE GENOMIC DNA]</scope>
    <source>
        <strain evidence="13 14">ATCC 700618</strain>
    </source>
</reference>
<feature type="transmembrane region" description="Helical" evidence="10">
    <location>
        <begin position="177"/>
        <end position="195"/>
    </location>
</feature>
<feature type="domain" description="ABC transmembrane type-1" evidence="12">
    <location>
        <begin position="36"/>
        <end position="337"/>
    </location>
</feature>
<dbReference type="EMBL" id="SNWN01000009">
    <property type="protein sequence ID" value="TDO21164.1"/>
    <property type="molecule type" value="Genomic_DNA"/>
</dbReference>
<dbReference type="InterPro" id="IPR003439">
    <property type="entry name" value="ABC_transporter-like_ATP-bd"/>
</dbReference>
<name>A0A4R6IGG7_9MOLU</name>
<dbReference type="GO" id="GO:0016887">
    <property type="term" value="F:ATP hydrolysis activity"/>
    <property type="evidence" value="ECO:0007669"/>
    <property type="project" value="InterPro"/>
</dbReference>
<evidence type="ECO:0000259" key="12">
    <source>
        <dbReference type="PROSITE" id="PS50929"/>
    </source>
</evidence>
<evidence type="ECO:0000313" key="14">
    <source>
        <dbReference type="Proteomes" id="UP000295518"/>
    </source>
</evidence>
<evidence type="ECO:0000256" key="8">
    <source>
        <dbReference type="ARBA" id="ARBA00023136"/>
    </source>
</evidence>
<keyword evidence="3" id="KW-0813">Transport</keyword>
<dbReference type="SMART" id="SM00382">
    <property type="entry name" value="AAA"/>
    <property type="match status" value="1"/>
</dbReference>
<dbReference type="Gene3D" id="1.20.1560.10">
    <property type="entry name" value="ABC transporter type 1, transmembrane domain"/>
    <property type="match status" value="1"/>
</dbReference>
<feature type="transmembrane region" description="Helical" evidence="10">
    <location>
        <begin position="154"/>
        <end position="171"/>
    </location>
</feature>
<dbReference type="SUPFAM" id="SSF52540">
    <property type="entry name" value="P-loop containing nucleoside triphosphate hydrolases"/>
    <property type="match status" value="1"/>
</dbReference>
<evidence type="ECO:0000259" key="11">
    <source>
        <dbReference type="PROSITE" id="PS50893"/>
    </source>
</evidence>
<gene>
    <name evidence="13" type="ORF">EI74_0195</name>
</gene>
<evidence type="ECO:0000256" key="6">
    <source>
        <dbReference type="ARBA" id="ARBA00022840"/>
    </source>
</evidence>
<evidence type="ECO:0000256" key="10">
    <source>
        <dbReference type="SAM" id="Phobius"/>
    </source>
</evidence>
<dbReference type="InterPro" id="IPR027417">
    <property type="entry name" value="P-loop_NTPase"/>
</dbReference>
<dbReference type="FunFam" id="3.40.50.300:FF:000287">
    <property type="entry name" value="Multidrug ABC transporter ATP-binding protein"/>
    <property type="match status" value="1"/>
</dbReference>
<dbReference type="AlphaFoldDB" id="A0A4R6IGG7"/>
<comment type="similarity">
    <text evidence="2">Belongs to the ABC transporter superfamily.</text>
</comment>
<dbReference type="CDD" id="cd18547">
    <property type="entry name" value="ABC_6TM_Tm288_like"/>
    <property type="match status" value="1"/>
</dbReference>
<sequence>MLKKVFLKKQPNFLNGFNFIWRYLKNFKKASIFVVVVTIIIALINVGAIVALFLLMQLVAQANQNNNIATQVIIYSAVLLGAYLVILVLSIIRNWIVVVVSTDVAHLMRSDLFIKLKLLKIIYYDQTPSGDLLSRVSNDMENIIRFLSNNISQIIGDVTQMLVMAIAMFVFSPQISAIVIFGFLPISLVIIIFIARISRKRYTDRQTSLGEMNGFLEETISAARTIKTLGAEEILQNKFNDLATKQKKNDVKALINSYWVLSWNLFSGDLMNLVVIVFPVIFAVNNIHFGGINTTLNASGTTNIGAAYSVLTVFTLLSRNFSGPMFQIFNNINVLQNSIAGLKRVMNIFEQENEANESEKYDLQNIRGDILIKDLTFSYDGNKNVLHGINLHVKYGEVVAIVGPTGSGKTTFINLLTKFYDIENGYIFIDGVDIRKITKESMRKNVSLVLQDNFLFNETVLENIRNGNLKATDEDVYAAAKAAHAHEMILRLEDGYKTVLDDTKITLSTGEKQLISIARAILKNSTLLILDEATSNIDSETESLIQKALLKLQENKTSFIIAHRLSTIRNADKIVVLKDGKIIEVGTHDQLLKLDGFYAKMSKSGKEDADLFV</sequence>
<comment type="caution">
    <text evidence="13">The sequence shown here is derived from an EMBL/GenBank/DDBJ whole genome shotgun (WGS) entry which is preliminary data.</text>
</comment>
<dbReference type="InterPro" id="IPR036640">
    <property type="entry name" value="ABC1_TM_sf"/>
</dbReference>
<feature type="transmembrane region" description="Helical" evidence="10">
    <location>
        <begin position="258"/>
        <end position="284"/>
    </location>
</feature>
<dbReference type="PANTHER" id="PTHR43394:SF1">
    <property type="entry name" value="ATP-BINDING CASSETTE SUB-FAMILY B MEMBER 10, MITOCHONDRIAL"/>
    <property type="match status" value="1"/>
</dbReference>
<feature type="domain" description="ABC transporter" evidence="11">
    <location>
        <begin position="370"/>
        <end position="604"/>
    </location>
</feature>
<dbReference type="SUPFAM" id="SSF90123">
    <property type="entry name" value="ABC transporter transmembrane region"/>
    <property type="match status" value="1"/>
</dbReference>
<organism evidence="13 14">
    <name type="scientific">Mycoplasma testudineum</name>
    <dbReference type="NCBI Taxonomy" id="244584"/>
    <lineage>
        <taxon>Bacteria</taxon>
        <taxon>Bacillati</taxon>
        <taxon>Mycoplasmatota</taxon>
        <taxon>Mollicutes</taxon>
        <taxon>Mycoplasmataceae</taxon>
        <taxon>Mycoplasma</taxon>
    </lineage>
</organism>
<protein>
    <submittedName>
        <fullName evidence="13">ATP-binding cassette subfamily B protein</fullName>
    </submittedName>
</protein>
<evidence type="ECO:0000256" key="1">
    <source>
        <dbReference type="ARBA" id="ARBA00004651"/>
    </source>
</evidence>
<keyword evidence="4 10" id="KW-0812">Transmembrane</keyword>
<keyword evidence="14" id="KW-1185">Reference proteome</keyword>
<dbReference type="GO" id="GO:0015421">
    <property type="term" value="F:ABC-type oligopeptide transporter activity"/>
    <property type="evidence" value="ECO:0007669"/>
    <property type="project" value="TreeGrafter"/>
</dbReference>
<keyword evidence="9" id="KW-0175">Coiled coil</keyword>
<dbReference type="Gene3D" id="3.40.50.300">
    <property type="entry name" value="P-loop containing nucleotide triphosphate hydrolases"/>
    <property type="match status" value="1"/>
</dbReference>
<dbReference type="RefSeq" id="WP_166623167.1">
    <property type="nucleotide sequence ID" value="NZ_NNCE01000001.1"/>
</dbReference>
<dbReference type="PROSITE" id="PS50893">
    <property type="entry name" value="ABC_TRANSPORTER_2"/>
    <property type="match status" value="1"/>
</dbReference>
<dbReference type="Pfam" id="PF00005">
    <property type="entry name" value="ABC_tran"/>
    <property type="match status" value="1"/>
</dbReference>
<dbReference type="PROSITE" id="PS50929">
    <property type="entry name" value="ABC_TM1F"/>
    <property type="match status" value="1"/>
</dbReference>
<dbReference type="Proteomes" id="UP000295518">
    <property type="component" value="Unassembled WGS sequence"/>
</dbReference>
<dbReference type="InterPro" id="IPR011527">
    <property type="entry name" value="ABC1_TM_dom"/>
</dbReference>
<dbReference type="GO" id="GO:0005886">
    <property type="term" value="C:plasma membrane"/>
    <property type="evidence" value="ECO:0007669"/>
    <property type="project" value="UniProtKB-SubCell"/>
</dbReference>
<evidence type="ECO:0000256" key="7">
    <source>
        <dbReference type="ARBA" id="ARBA00022989"/>
    </source>
</evidence>
<feature type="transmembrane region" description="Helical" evidence="10">
    <location>
        <begin position="72"/>
        <end position="92"/>
    </location>
</feature>
<evidence type="ECO:0000256" key="3">
    <source>
        <dbReference type="ARBA" id="ARBA00022448"/>
    </source>
</evidence>
<comment type="subcellular location">
    <subcellularLocation>
        <location evidence="1">Cell membrane</location>
        <topology evidence="1">Multi-pass membrane protein</topology>
    </subcellularLocation>
</comment>
<accession>A0A4R6IGG7</accession>
<dbReference type="InterPro" id="IPR003593">
    <property type="entry name" value="AAA+_ATPase"/>
</dbReference>
<dbReference type="Pfam" id="PF00664">
    <property type="entry name" value="ABC_membrane"/>
    <property type="match status" value="1"/>
</dbReference>
<feature type="coiled-coil region" evidence="9">
    <location>
        <begin position="332"/>
        <end position="359"/>
    </location>
</feature>
<evidence type="ECO:0000313" key="13">
    <source>
        <dbReference type="EMBL" id="TDO21164.1"/>
    </source>
</evidence>
<evidence type="ECO:0000256" key="5">
    <source>
        <dbReference type="ARBA" id="ARBA00022741"/>
    </source>
</evidence>
<feature type="transmembrane region" description="Helical" evidence="10">
    <location>
        <begin position="32"/>
        <end position="60"/>
    </location>
</feature>
<dbReference type="PANTHER" id="PTHR43394">
    <property type="entry name" value="ATP-DEPENDENT PERMEASE MDL1, MITOCHONDRIAL"/>
    <property type="match status" value="1"/>
</dbReference>
<dbReference type="GO" id="GO:0005524">
    <property type="term" value="F:ATP binding"/>
    <property type="evidence" value="ECO:0007669"/>
    <property type="project" value="UniProtKB-KW"/>
</dbReference>
<proteinExistence type="inferred from homology"/>
<dbReference type="InterPro" id="IPR039421">
    <property type="entry name" value="Type_1_exporter"/>
</dbReference>
<keyword evidence="5" id="KW-0547">Nucleotide-binding</keyword>
<evidence type="ECO:0000256" key="2">
    <source>
        <dbReference type="ARBA" id="ARBA00005417"/>
    </source>
</evidence>
<keyword evidence="8 10" id="KW-0472">Membrane</keyword>